<reference evidence="1" key="1">
    <citation type="submission" date="2022-04" db="EMBL/GenBank/DDBJ databases">
        <title>Genome of the entomopathogenic fungus Entomophthora muscae.</title>
        <authorList>
            <person name="Elya C."/>
            <person name="Lovett B.R."/>
            <person name="Lee E."/>
            <person name="Macias A.M."/>
            <person name="Hajek A.E."/>
            <person name="De Bivort B.L."/>
            <person name="Kasson M.T."/>
            <person name="De Fine Licht H.H."/>
            <person name="Stajich J.E."/>
        </authorList>
    </citation>
    <scope>NUCLEOTIDE SEQUENCE</scope>
    <source>
        <strain evidence="1">Berkeley</strain>
    </source>
</reference>
<protein>
    <submittedName>
        <fullName evidence="1">Uncharacterized protein</fullName>
    </submittedName>
</protein>
<dbReference type="Proteomes" id="UP001165960">
    <property type="component" value="Unassembled WGS sequence"/>
</dbReference>
<proteinExistence type="predicted"/>
<gene>
    <name evidence="1" type="ORF">DSO57_1011178</name>
</gene>
<organism evidence="1 2">
    <name type="scientific">Entomophthora muscae</name>
    <dbReference type="NCBI Taxonomy" id="34485"/>
    <lineage>
        <taxon>Eukaryota</taxon>
        <taxon>Fungi</taxon>
        <taxon>Fungi incertae sedis</taxon>
        <taxon>Zoopagomycota</taxon>
        <taxon>Entomophthoromycotina</taxon>
        <taxon>Entomophthoromycetes</taxon>
        <taxon>Entomophthorales</taxon>
        <taxon>Entomophthoraceae</taxon>
        <taxon>Entomophthora</taxon>
    </lineage>
</organism>
<name>A0ACC2TGY4_9FUNG</name>
<accession>A0ACC2TGY4</accession>
<sequence length="124" mass="14443">MLWWNWQRINSKHEQFNGKRDGRRVKASDMLIPFHVNVTSVLNTNTAEHCYTYPRYELFEAKDPPFKRPEAGRHNGLLRSMSVGDSDPASVPNPKPLPISFIAMSNMDLEKVRTIEQEFRELNV</sequence>
<keyword evidence="2" id="KW-1185">Reference proteome</keyword>
<comment type="caution">
    <text evidence="1">The sequence shown here is derived from an EMBL/GenBank/DDBJ whole genome shotgun (WGS) entry which is preliminary data.</text>
</comment>
<dbReference type="EMBL" id="QTSX02002878">
    <property type="protein sequence ID" value="KAJ9073959.1"/>
    <property type="molecule type" value="Genomic_DNA"/>
</dbReference>
<evidence type="ECO:0000313" key="2">
    <source>
        <dbReference type="Proteomes" id="UP001165960"/>
    </source>
</evidence>
<evidence type="ECO:0000313" key="1">
    <source>
        <dbReference type="EMBL" id="KAJ9073959.1"/>
    </source>
</evidence>